<keyword evidence="4 13" id="KW-0808">Transferase</keyword>
<evidence type="ECO:0000256" key="9">
    <source>
        <dbReference type="ARBA" id="ARBA00044770"/>
    </source>
</evidence>
<gene>
    <name evidence="13" type="ORF">C7U55_00615</name>
</gene>
<protein>
    <recommendedName>
        <fullName evidence="9">peptidoglycan glycosyltransferase</fullName>
        <ecNumber evidence="9">2.4.99.28</ecNumber>
    </recommendedName>
</protein>
<evidence type="ECO:0000256" key="2">
    <source>
        <dbReference type="ARBA" id="ARBA00022475"/>
    </source>
</evidence>
<dbReference type="InterPro" id="IPR036950">
    <property type="entry name" value="PBP_transglycosylase"/>
</dbReference>
<evidence type="ECO:0000256" key="4">
    <source>
        <dbReference type="ARBA" id="ARBA00022679"/>
    </source>
</evidence>
<dbReference type="AlphaFoldDB" id="A0A2T3G3S0"/>
<evidence type="ECO:0000256" key="3">
    <source>
        <dbReference type="ARBA" id="ARBA00022676"/>
    </source>
</evidence>
<evidence type="ECO:0000256" key="11">
    <source>
        <dbReference type="SAM" id="Phobius"/>
    </source>
</evidence>
<proteinExistence type="predicted"/>
<keyword evidence="6" id="KW-0573">Peptidoglycan synthesis</keyword>
<evidence type="ECO:0000256" key="10">
    <source>
        <dbReference type="ARBA" id="ARBA00049902"/>
    </source>
</evidence>
<evidence type="ECO:0000256" key="8">
    <source>
        <dbReference type="ARBA" id="ARBA00023316"/>
    </source>
</evidence>
<keyword evidence="8" id="KW-0961">Cell wall biogenesis/degradation</keyword>
<dbReference type="SUPFAM" id="SSF53955">
    <property type="entry name" value="Lysozyme-like"/>
    <property type="match status" value="1"/>
</dbReference>
<evidence type="ECO:0000256" key="5">
    <source>
        <dbReference type="ARBA" id="ARBA00022960"/>
    </source>
</evidence>
<dbReference type="GO" id="GO:0009252">
    <property type="term" value="P:peptidoglycan biosynthetic process"/>
    <property type="evidence" value="ECO:0007669"/>
    <property type="project" value="UniProtKB-KW"/>
</dbReference>
<evidence type="ECO:0000256" key="1">
    <source>
        <dbReference type="ARBA" id="ARBA00004236"/>
    </source>
</evidence>
<reference evidence="14" key="1">
    <citation type="submission" date="2018-03" db="EMBL/GenBank/DDBJ databases">
        <title>Lachnoclostridium SNUG30370 gen.nov., sp.nov., isolated from human faeces.</title>
        <authorList>
            <person name="Seo B."/>
            <person name="Jeon K."/>
            <person name="Ko G."/>
        </authorList>
    </citation>
    <scope>NUCLEOTIDE SEQUENCE [LARGE SCALE GENOMIC DNA]</scope>
    <source>
        <strain evidence="14">SNUG30370</strain>
    </source>
</reference>
<dbReference type="RefSeq" id="WP_106986886.1">
    <property type="nucleotide sequence ID" value="NZ_PYLP01000001.1"/>
</dbReference>
<dbReference type="EC" id="2.4.99.28" evidence="9"/>
<keyword evidence="11" id="KW-1133">Transmembrane helix</keyword>
<organism evidence="13 14">
    <name type="scientific">Faecalibacillus faecis</name>
    <dbReference type="NCBI Taxonomy" id="1982628"/>
    <lineage>
        <taxon>Bacteria</taxon>
        <taxon>Bacillati</taxon>
        <taxon>Bacillota</taxon>
        <taxon>Erysipelotrichia</taxon>
        <taxon>Erysipelotrichales</taxon>
        <taxon>Coprobacillaceae</taxon>
        <taxon>Faecalibacillus</taxon>
    </lineage>
</organism>
<sequence length="200" mass="23274">MKKFLLKIISIFLIIVSGFCGYYGYLGYQIYQDKIEERSLSERVDQLKSKEDYVTLNQISPIYKEAVLESEDRRFYQHGPVDYYGLARAMFTNLTTFSFKEGGSTITQQLAKNLCLSFEKDLSRKFAEVFIAKDLEDHYSKDEILEMYLNITYLGEGNYGIQAASQHYYHIDAIDLNKQQSEVLVKTLKRPSIYNPSKIN</sequence>
<feature type="transmembrane region" description="Helical" evidence="11">
    <location>
        <begin position="6"/>
        <end position="28"/>
    </location>
</feature>
<evidence type="ECO:0000256" key="6">
    <source>
        <dbReference type="ARBA" id="ARBA00022984"/>
    </source>
</evidence>
<dbReference type="PANTHER" id="PTHR32282">
    <property type="entry name" value="BINDING PROTEIN TRANSPEPTIDASE, PUTATIVE-RELATED"/>
    <property type="match status" value="1"/>
</dbReference>
<dbReference type="GO" id="GO:0005886">
    <property type="term" value="C:plasma membrane"/>
    <property type="evidence" value="ECO:0007669"/>
    <property type="project" value="UniProtKB-SubCell"/>
</dbReference>
<dbReference type="GO" id="GO:0071555">
    <property type="term" value="P:cell wall organization"/>
    <property type="evidence" value="ECO:0007669"/>
    <property type="project" value="UniProtKB-KW"/>
</dbReference>
<keyword evidence="3" id="KW-0328">Glycosyltransferase</keyword>
<accession>A0A2T3G3S0</accession>
<keyword evidence="11" id="KW-0812">Transmembrane</keyword>
<dbReference type="PANTHER" id="PTHR32282:SF11">
    <property type="entry name" value="PENICILLIN-BINDING PROTEIN 1B"/>
    <property type="match status" value="1"/>
</dbReference>
<feature type="domain" description="Glycosyl transferase family 51" evidence="12">
    <location>
        <begin position="47"/>
        <end position="198"/>
    </location>
</feature>
<comment type="subcellular location">
    <subcellularLocation>
        <location evidence="1">Cell membrane</location>
    </subcellularLocation>
</comment>
<comment type="catalytic activity">
    <reaction evidence="10">
        <text>[GlcNAc-(1-&gt;4)-Mur2Ac(oyl-L-Ala-gamma-D-Glu-L-Lys-D-Ala-D-Ala)](n)-di-trans,octa-cis-undecaprenyl diphosphate + beta-D-GlcNAc-(1-&gt;4)-Mur2Ac(oyl-L-Ala-gamma-D-Glu-L-Lys-D-Ala-D-Ala)-di-trans,octa-cis-undecaprenyl diphosphate = [GlcNAc-(1-&gt;4)-Mur2Ac(oyl-L-Ala-gamma-D-Glu-L-Lys-D-Ala-D-Ala)](n+1)-di-trans,octa-cis-undecaprenyl diphosphate + di-trans,octa-cis-undecaprenyl diphosphate + H(+)</text>
        <dbReference type="Rhea" id="RHEA:23708"/>
        <dbReference type="Rhea" id="RHEA-COMP:9602"/>
        <dbReference type="Rhea" id="RHEA-COMP:9603"/>
        <dbReference type="ChEBI" id="CHEBI:15378"/>
        <dbReference type="ChEBI" id="CHEBI:58405"/>
        <dbReference type="ChEBI" id="CHEBI:60033"/>
        <dbReference type="ChEBI" id="CHEBI:78435"/>
        <dbReference type="EC" id="2.4.99.28"/>
    </reaction>
</comment>
<dbReference type="Pfam" id="PF00912">
    <property type="entry name" value="Transgly"/>
    <property type="match status" value="1"/>
</dbReference>
<evidence type="ECO:0000259" key="12">
    <source>
        <dbReference type="Pfam" id="PF00912"/>
    </source>
</evidence>
<dbReference type="InterPro" id="IPR023346">
    <property type="entry name" value="Lysozyme-like_dom_sf"/>
</dbReference>
<dbReference type="InterPro" id="IPR001264">
    <property type="entry name" value="Glyco_trans_51"/>
</dbReference>
<keyword evidence="2" id="KW-1003">Cell membrane</keyword>
<dbReference type="Gene3D" id="1.10.3810.10">
    <property type="entry name" value="Biosynthetic peptidoglycan transglycosylase-like"/>
    <property type="match status" value="1"/>
</dbReference>
<keyword evidence="7 11" id="KW-0472">Membrane</keyword>
<name>A0A2T3G3S0_9FIRM</name>
<dbReference type="GeneID" id="77469606"/>
<dbReference type="InterPro" id="IPR050396">
    <property type="entry name" value="Glycosyltr_51/Transpeptidase"/>
</dbReference>
<keyword evidence="14" id="KW-1185">Reference proteome</keyword>
<dbReference type="EMBL" id="PYLP01000001">
    <property type="protein sequence ID" value="PST42091.1"/>
    <property type="molecule type" value="Genomic_DNA"/>
</dbReference>
<dbReference type="GO" id="GO:0008955">
    <property type="term" value="F:peptidoglycan glycosyltransferase activity"/>
    <property type="evidence" value="ECO:0007669"/>
    <property type="project" value="UniProtKB-EC"/>
</dbReference>
<evidence type="ECO:0000313" key="13">
    <source>
        <dbReference type="EMBL" id="PST42091.1"/>
    </source>
</evidence>
<comment type="caution">
    <text evidence="13">The sequence shown here is derived from an EMBL/GenBank/DDBJ whole genome shotgun (WGS) entry which is preliminary data.</text>
</comment>
<keyword evidence="5" id="KW-0133">Cell shape</keyword>
<evidence type="ECO:0000313" key="14">
    <source>
        <dbReference type="Proteomes" id="UP000241201"/>
    </source>
</evidence>
<evidence type="ECO:0000256" key="7">
    <source>
        <dbReference type="ARBA" id="ARBA00023136"/>
    </source>
</evidence>
<dbReference type="GO" id="GO:0008360">
    <property type="term" value="P:regulation of cell shape"/>
    <property type="evidence" value="ECO:0007669"/>
    <property type="project" value="UniProtKB-KW"/>
</dbReference>
<dbReference type="Proteomes" id="UP000241201">
    <property type="component" value="Unassembled WGS sequence"/>
</dbReference>
<dbReference type="GO" id="GO:0030288">
    <property type="term" value="C:outer membrane-bounded periplasmic space"/>
    <property type="evidence" value="ECO:0007669"/>
    <property type="project" value="TreeGrafter"/>
</dbReference>